<feature type="domain" description="Glycosyl transferase family 1" evidence="1">
    <location>
        <begin position="175"/>
        <end position="332"/>
    </location>
</feature>
<evidence type="ECO:0000313" key="2">
    <source>
        <dbReference type="EMBL" id="MFL9884624.1"/>
    </source>
</evidence>
<reference evidence="2 3" key="1">
    <citation type="journal article" date="2024" name="Chem. Sci.">
        <title>Discovery of megapolipeptins by genome mining of a Burkholderiales bacteria collection.</title>
        <authorList>
            <person name="Paulo B.S."/>
            <person name="Recchia M.J.J."/>
            <person name="Lee S."/>
            <person name="Fergusson C.H."/>
            <person name="Romanowski S.B."/>
            <person name="Hernandez A."/>
            <person name="Krull N."/>
            <person name="Liu D.Y."/>
            <person name="Cavanagh H."/>
            <person name="Bos A."/>
            <person name="Gray C.A."/>
            <person name="Murphy B.T."/>
            <person name="Linington R.G."/>
            <person name="Eustaquio A.S."/>
        </authorList>
    </citation>
    <scope>NUCLEOTIDE SEQUENCE [LARGE SCALE GENOMIC DNA]</scope>
    <source>
        <strain evidence="2 3">RL16-012-BIC-B</strain>
    </source>
</reference>
<dbReference type="Gene3D" id="3.40.50.2000">
    <property type="entry name" value="Glycogen Phosphorylase B"/>
    <property type="match status" value="2"/>
</dbReference>
<dbReference type="SUPFAM" id="SSF53756">
    <property type="entry name" value="UDP-Glycosyltransferase/glycogen phosphorylase"/>
    <property type="match status" value="1"/>
</dbReference>
<dbReference type="RefSeq" id="WP_408334016.1">
    <property type="nucleotide sequence ID" value="NZ_JAQQFH010000041.1"/>
</dbReference>
<dbReference type="Pfam" id="PF00534">
    <property type="entry name" value="Glycos_transf_1"/>
    <property type="match status" value="1"/>
</dbReference>
<dbReference type="InterPro" id="IPR001296">
    <property type="entry name" value="Glyco_trans_1"/>
</dbReference>
<protein>
    <submittedName>
        <fullName evidence="2">Glycosyltransferase family 4 protein</fullName>
    </submittedName>
</protein>
<dbReference type="PANTHER" id="PTHR12526">
    <property type="entry name" value="GLYCOSYLTRANSFERASE"/>
    <property type="match status" value="1"/>
</dbReference>
<evidence type="ECO:0000259" key="1">
    <source>
        <dbReference type="Pfam" id="PF00534"/>
    </source>
</evidence>
<comment type="caution">
    <text evidence="2">The sequence shown here is derived from an EMBL/GenBank/DDBJ whole genome shotgun (WGS) entry which is preliminary data.</text>
</comment>
<organism evidence="2 3">
    <name type="scientific">Paraburkholderia agricolaris</name>
    <dbReference type="NCBI Taxonomy" id="2152888"/>
    <lineage>
        <taxon>Bacteria</taxon>
        <taxon>Pseudomonadati</taxon>
        <taxon>Pseudomonadota</taxon>
        <taxon>Betaproteobacteria</taxon>
        <taxon>Burkholderiales</taxon>
        <taxon>Burkholderiaceae</taxon>
        <taxon>Paraburkholderia</taxon>
    </lineage>
</organism>
<proteinExistence type="predicted"/>
<gene>
    <name evidence="2" type="ORF">PQR66_16395</name>
</gene>
<dbReference type="EMBL" id="JAQQFN010000011">
    <property type="protein sequence ID" value="MFL9884624.1"/>
    <property type="molecule type" value="Genomic_DNA"/>
</dbReference>
<dbReference type="Proteomes" id="UP001629249">
    <property type="component" value="Unassembled WGS sequence"/>
</dbReference>
<evidence type="ECO:0000313" key="3">
    <source>
        <dbReference type="Proteomes" id="UP001629249"/>
    </source>
</evidence>
<name>A0ABW8ZR46_9BURK</name>
<keyword evidence="3" id="KW-1185">Reference proteome</keyword>
<accession>A0ABW8ZR46</accession>
<sequence length="352" mass="39455">MPNTRGQIRIVIIGPSTSSKGGISEFTRQFLRLPWPAKLRFVNVSTQIEGSRAKKLVQASSALMRMMFLLPFADAVFVQMGSELSIFRKCVFIIFAHLFRKPVISYVHAGDFIDFLERQPRPVVTFIRFILQGCKVCAFLTHEHVEYAKRNLGLENSIFLPNFVEADSVSAAPKTHDGRPSVLFLGRVVKEKGIFELINAFELLAERKRDISLNIAGAGEIDHVTRLIEEKDLSEHVHLLGWVDEDQKKTALSEATILVLPSYFEAMPLCVLEAMAMGTVVIASAVGAVPFMLENGQCGIILPKVSAEEIADSIERCLDDGNIGELQDRAKERFNRIFSKHVFMSNFQELIN</sequence>
<dbReference type="PANTHER" id="PTHR12526:SF631">
    <property type="entry name" value="BLL6306 PROTEIN"/>
    <property type="match status" value="1"/>
</dbReference>
<dbReference type="CDD" id="cd03801">
    <property type="entry name" value="GT4_PimA-like"/>
    <property type="match status" value="1"/>
</dbReference>